<dbReference type="InterPro" id="IPR020904">
    <property type="entry name" value="Sc_DH/Rdtase_CS"/>
</dbReference>
<dbReference type="PANTHER" id="PTHR42760">
    <property type="entry name" value="SHORT-CHAIN DEHYDROGENASES/REDUCTASES FAMILY MEMBER"/>
    <property type="match status" value="1"/>
</dbReference>
<organism evidence="9 10">
    <name type="scientific">Lautropia dentalis</name>
    <dbReference type="NCBI Taxonomy" id="2490857"/>
    <lineage>
        <taxon>Bacteria</taxon>
        <taxon>Pseudomonadati</taxon>
        <taxon>Pseudomonadota</taxon>
        <taxon>Betaproteobacteria</taxon>
        <taxon>Burkholderiales</taxon>
        <taxon>Burkholderiaceae</taxon>
        <taxon>Lautropia</taxon>
    </lineage>
</organism>
<keyword evidence="4 7" id="KW-0520">NAD</keyword>
<dbReference type="PRINTS" id="PR00081">
    <property type="entry name" value="GDHRDH"/>
</dbReference>
<sequence length="260" mass="28194">MSDKVAVITGSGDGLGKGIARRLASDGFNIVLSDINPETLKATEAEFRADGVPVTAFQGNVAKRDDQFALVKHAVDTFGRVDVFVNNAGIEDVMPLERVTDSEFDRVFDINVKGVLFGIQAAAEQMKKQQQDGRVYKIINAASIAAHESYDLLGVYCASKHAVRALTVAAAKELARFNINVNAYCPGVAGTRMWDRIDEEMAKIHGWAPGEAFRRFTAGILRGRPQEPADVAALVHFLASEDSDYITGQSILTDGGMVFR</sequence>
<dbReference type="GO" id="GO:0048038">
    <property type="term" value="F:quinone binding"/>
    <property type="evidence" value="ECO:0007669"/>
    <property type="project" value="TreeGrafter"/>
</dbReference>
<dbReference type="GO" id="GO:0045150">
    <property type="term" value="P:acetoin catabolic process"/>
    <property type="evidence" value="ECO:0007669"/>
    <property type="project" value="InterPro"/>
</dbReference>
<feature type="binding site" evidence="7">
    <location>
        <position position="87"/>
    </location>
    <ligand>
        <name>NAD(+)</name>
        <dbReference type="ChEBI" id="CHEBI:57540"/>
    </ligand>
</feature>
<dbReference type="InterPro" id="IPR014007">
    <property type="entry name" value="23BDH"/>
</dbReference>
<dbReference type="SUPFAM" id="SSF51735">
    <property type="entry name" value="NAD(P)-binding Rossmann-fold domains"/>
    <property type="match status" value="1"/>
</dbReference>
<protein>
    <recommendedName>
        <fullName evidence="2">diacetyl reductase [(S)-acetoin forming]</fullName>
        <ecNumber evidence="2">1.1.1.304</ecNumber>
    </recommendedName>
</protein>
<comment type="catalytic activity">
    <reaction evidence="5">
        <text>(S)-acetoin + NAD(+) = diacetyl + NADH + H(+)</text>
        <dbReference type="Rhea" id="RHEA:27286"/>
        <dbReference type="ChEBI" id="CHEBI:15378"/>
        <dbReference type="ChEBI" id="CHEBI:15687"/>
        <dbReference type="ChEBI" id="CHEBI:16583"/>
        <dbReference type="ChEBI" id="CHEBI:57540"/>
        <dbReference type="ChEBI" id="CHEBI:57945"/>
        <dbReference type="EC" id="1.1.1.304"/>
    </reaction>
</comment>
<dbReference type="AlphaFoldDB" id="A0A3R8MTC1"/>
<evidence type="ECO:0000256" key="2">
    <source>
        <dbReference type="ARBA" id="ARBA00012848"/>
    </source>
</evidence>
<dbReference type="Pfam" id="PF00106">
    <property type="entry name" value="adh_short"/>
    <property type="match status" value="1"/>
</dbReference>
<evidence type="ECO:0000313" key="9">
    <source>
        <dbReference type="EMBL" id="RRN45993.1"/>
    </source>
</evidence>
<comment type="caution">
    <text evidence="9">The sequence shown here is derived from an EMBL/GenBank/DDBJ whole genome shotgun (WGS) entry which is preliminary data.</text>
</comment>
<feature type="binding site" evidence="7">
    <location>
        <begin position="186"/>
        <end position="191"/>
    </location>
    <ligand>
        <name>NAD(+)</name>
        <dbReference type="ChEBI" id="CHEBI:57540"/>
    </ligand>
</feature>
<dbReference type="EMBL" id="RRUE01000001">
    <property type="protein sequence ID" value="RRN45993.1"/>
    <property type="molecule type" value="Genomic_DNA"/>
</dbReference>
<dbReference type="PANTHER" id="PTHR42760:SF121">
    <property type="entry name" value="3-OXOACYL-(ACYL-CARRIER-PROTEIN) REDUCTASE"/>
    <property type="match status" value="1"/>
</dbReference>
<dbReference type="PRINTS" id="PR00080">
    <property type="entry name" value="SDRFAMILY"/>
</dbReference>
<keyword evidence="3" id="KW-0560">Oxidoreductase</keyword>
<keyword evidence="10" id="KW-1185">Reference proteome</keyword>
<dbReference type="RefSeq" id="WP_125095419.1">
    <property type="nucleotide sequence ID" value="NZ_RRUE01000001.1"/>
</dbReference>
<evidence type="ECO:0000256" key="4">
    <source>
        <dbReference type="ARBA" id="ARBA00023027"/>
    </source>
</evidence>
<dbReference type="PROSITE" id="PS00061">
    <property type="entry name" value="ADH_SHORT"/>
    <property type="match status" value="1"/>
</dbReference>
<dbReference type="GO" id="GO:0052588">
    <property type="term" value="F:diacetyl reductase ((S)-acetoin forming) (NAD+) activity"/>
    <property type="evidence" value="ECO:0007669"/>
    <property type="project" value="UniProtKB-EC"/>
</dbReference>
<evidence type="ECO:0000256" key="7">
    <source>
        <dbReference type="PIRSR" id="PIRSR614007-2"/>
    </source>
</evidence>
<evidence type="ECO:0000256" key="6">
    <source>
        <dbReference type="PIRSR" id="PIRSR614007-1"/>
    </source>
</evidence>
<dbReference type="InterPro" id="IPR002347">
    <property type="entry name" value="SDR_fam"/>
</dbReference>
<evidence type="ECO:0000256" key="8">
    <source>
        <dbReference type="RuleBase" id="RU000363"/>
    </source>
</evidence>
<dbReference type="Gene3D" id="3.40.50.720">
    <property type="entry name" value="NAD(P)-binding Rossmann-like Domain"/>
    <property type="match status" value="1"/>
</dbReference>
<dbReference type="EC" id="1.1.1.304" evidence="2"/>
<feature type="binding site" evidence="7">
    <location>
        <position position="156"/>
    </location>
    <ligand>
        <name>NAD(+)</name>
        <dbReference type="ChEBI" id="CHEBI:57540"/>
    </ligand>
</feature>
<dbReference type="InterPro" id="IPR036291">
    <property type="entry name" value="NAD(P)-bd_dom_sf"/>
</dbReference>
<feature type="active site" description="Proton acceptor" evidence="6">
    <location>
        <position position="156"/>
    </location>
</feature>
<accession>A0A3R8MTC1</accession>
<dbReference type="OrthoDB" id="196630at2"/>
<dbReference type="FunFam" id="3.40.50.720:FF:000084">
    <property type="entry name" value="Short-chain dehydrogenase reductase"/>
    <property type="match status" value="1"/>
</dbReference>
<dbReference type="NCBIfam" id="TIGR02415">
    <property type="entry name" value="23BDH"/>
    <property type="match status" value="1"/>
</dbReference>
<evidence type="ECO:0000313" key="10">
    <source>
        <dbReference type="Proteomes" id="UP000270261"/>
    </source>
</evidence>
<dbReference type="GO" id="GO:0006633">
    <property type="term" value="P:fatty acid biosynthetic process"/>
    <property type="evidence" value="ECO:0007669"/>
    <property type="project" value="TreeGrafter"/>
</dbReference>
<feature type="binding site" evidence="7">
    <location>
        <position position="160"/>
    </location>
    <ligand>
        <name>NAD(+)</name>
        <dbReference type="ChEBI" id="CHEBI:57540"/>
    </ligand>
</feature>
<dbReference type="NCBIfam" id="NF005559">
    <property type="entry name" value="PRK07231.1"/>
    <property type="match status" value="1"/>
</dbReference>
<name>A0A3R8MTC1_9BURK</name>
<proteinExistence type="inferred from homology"/>
<evidence type="ECO:0000256" key="5">
    <source>
        <dbReference type="ARBA" id="ARBA00047315"/>
    </source>
</evidence>
<dbReference type="Proteomes" id="UP000270261">
    <property type="component" value="Unassembled WGS sequence"/>
</dbReference>
<feature type="binding site" evidence="7">
    <location>
        <position position="34"/>
    </location>
    <ligand>
        <name>NAD(+)</name>
        <dbReference type="ChEBI" id="CHEBI:57540"/>
    </ligand>
</feature>
<comment type="similarity">
    <text evidence="1 8">Belongs to the short-chain dehydrogenases/reductases (SDR) family.</text>
</comment>
<reference evidence="9 10" key="1">
    <citation type="submission" date="2018-11" db="EMBL/GenBank/DDBJ databases">
        <title>Genome sequencing of Lautropia sp. KCOM 2505 (= ChDC F240).</title>
        <authorList>
            <person name="Kook J.-K."/>
            <person name="Park S.-N."/>
            <person name="Lim Y.K."/>
        </authorList>
    </citation>
    <scope>NUCLEOTIDE SEQUENCE [LARGE SCALE GENOMIC DNA]</scope>
    <source>
        <strain evidence="9 10">KCOM 2505</strain>
    </source>
</reference>
<evidence type="ECO:0000256" key="3">
    <source>
        <dbReference type="ARBA" id="ARBA00023002"/>
    </source>
</evidence>
<gene>
    <name evidence="9" type="ORF">EHV23_07920</name>
</gene>
<evidence type="ECO:0000256" key="1">
    <source>
        <dbReference type="ARBA" id="ARBA00006484"/>
    </source>
</evidence>